<keyword evidence="5 6" id="KW-0472">Membrane</keyword>
<evidence type="ECO:0000256" key="3">
    <source>
        <dbReference type="ARBA" id="ARBA00022692"/>
    </source>
</evidence>
<feature type="transmembrane region" description="Helical" evidence="6">
    <location>
        <begin position="60"/>
        <end position="79"/>
    </location>
</feature>
<feature type="transmembrane region" description="Helical" evidence="6">
    <location>
        <begin position="273"/>
        <end position="298"/>
    </location>
</feature>
<evidence type="ECO:0000313" key="9">
    <source>
        <dbReference type="Proteomes" id="UP000824110"/>
    </source>
</evidence>
<reference evidence="8" key="2">
    <citation type="journal article" date="2021" name="PeerJ">
        <title>Extensive microbial diversity within the chicken gut microbiome revealed by metagenomics and culture.</title>
        <authorList>
            <person name="Gilroy R."/>
            <person name="Ravi A."/>
            <person name="Getino M."/>
            <person name="Pursley I."/>
            <person name="Horton D.L."/>
            <person name="Alikhan N.F."/>
            <person name="Baker D."/>
            <person name="Gharbi K."/>
            <person name="Hall N."/>
            <person name="Watson M."/>
            <person name="Adriaenssens E.M."/>
            <person name="Foster-Nyarko E."/>
            <person name="Jarju S."/>
            <person name="Secka A."/>
            <person name="Antonio M."/>
            <person name="Oren A."/>
            <person name="Chaudhuri R.R."/>
            <person name="La Ragione R."/>
            <person name="Hildebrand F."/>
            <person name="Pallen M.J."/>
        </authorList>
    </citation>
    <scope>NUCLEOTIDE SEQUENCE</scope>
    <source>
        <strain evidence="8">CHK195-12923</strain>
    </source>
</reference>
<dbReference type="Pfam" id="PF03772">
    <property type="entry name" value="Competence"/>
    <property type="match status" value="1"/>
</dbReference>
<feature type="non-terminal residue" evidence="8">
    <location>
        <position position="616"/>
    </location>
</feature>
<keyword evidence="3 6" id="KW-0812">Transmembrane</keyword>
<dbReference type="EMBL" id="DVNE01000058">
    <property type="protein sequence ID" value="HIU62079.1"/>
    <property type="molecule type" value="Genomic_DNA"/>
</dbReference>
<dbReference type="NCBIfam" id="TIGR00360">
    <property type="entry name" value="ComEC_N-term"/>
    <property type="match status" value="1"/>
</dbReference>
<feature type="transmembrane region" description="Helical" evidence="6">
    <location>
        <begin position="7"/>
        <end position="28"/>
    </location>
</feature>
<feature type="transmembrane region" description="Helical" evidence="6">
    <location>
        <begin position="398"/>
        <end position="416"/>
    </location>
</feature>
<dbReference type="PANTHER" id="PTHR30619:SF7">
    <property type="entry name" value="BETA-LACTAMASE DOMAIN PROTEIN"/>
    <property type="match status" value="1"/>
</dbReference>
<feature type="transmembrane region" description="Helical" evidence="6">
    <location>
        <begin position="318"/>
        <end position="351"/>
    </location>
</feature>
<dbReference type="InterPro" id="IPR004477">
    <property type="entry name" value="ComEC_N"/>
</dbReference>
<dbReference type="Proteomes" id="UP000824110">
    <property type="component" value="Unassembled WGS sequence"/>
</dbReference>
<evidence type="ECO:0000256" key="5">
    <source>
        <dbReference type="ARBA" id="ARBA00023136"/>
    </source>
</evidence>
<accession>A0A9D1MKS9</accession>
<gene>
    <name evidence="8" type="ORF">IAB69_05490</name>
</gene>
<feature type="transmembrane region" description="Helical" evidence="6">
    <location>
        <begin position="34"/>
        <end position="53"/>
    </location>
</feature>
<dbReference type="GO" id="GO:0005886">
    <property type="term" value="C:plasma membrane"/>
    <property type="evidence" value="ECO:0007669"/>
    <property type="project" value="UniProtKB-SubCell"/>
</dbReference>
<feature type="transmembrane region" description="Helical" evidence="6">
    <location>
        <begin position="240"/>
        <end position="261"/>
    </location>
</feature>
<feature type="transmembrane region" description="Helical" evidence="6">
    <location>
        <begin position="488"/>
        <end position="508"/>
    </location>
</feature>
<feature type="transmembrane region" description="Helical" evidence="6">
    <location>
        <begin position="372"/>
        <end position="392"/>
    </location>
</feature>
<evidence type="ECO:0000256" key="1">
    <source>
        <dbReference type="ARBA" id="ARBA00004651"/>
    </source>
</evidence>
<dbReference type="AlphaFoldDB" id="A0A9D1MKS9"/>
<proteinExistence type="predicted"/>
<reference evidence="8" key="1">
    <citation type="submission" date="2020-10" db="EMBL/GenBank/DDBJ databases">
        <authorList>
            <person name="Gilroy R."/>
        </authorList>
    </citation>
    <scope>NUCLEOTIDE SEQUENCE</scope>
    <source>
        <strain evidence="8">CHK195-12923</strain>
    </source>
</reference>
<name>A0A9D1MKS9_9FIRM</name>
<protein>
    <submittedName>
        <fullName evidence="8">ComEC/Rec2 family competence protein</fullName>
    </submittedName>
</protein>
<feature type="transmembrane region" description="Helical" evidence="6">
    <location>
        <begin position="428"/>
        <end position="450"/>
    </location>
</feature>
<evidence type="ECO:0000256" key="2">
    <source>
        <dbReference type="ARBA" id="ARBA00022475"/>
    </source>
</evidence>
<comment type="caution">
    <text evidence="8">The sequence shown here is derived from an EMBL/GenBank/DDBJ whole genome shotgun (WGS) entry which is preliminary data.</text>
</comment>
<dbReference type="InterPro" id="IPR052159">
    <property type="entry name" value="Competence_DNA_uptake"/>
</dbReference>
<evidence type="ECO:0000313" key="8">
    <source>
        <dbReference type="EMBL" id="HIU62079.1"/>
    </source>
</evidence>
<evidence type="ECO:0000256" key="6">
    <source>
        <dbReference type="SAM" id="Phobius"/>
    </source>
</evidence>
<keyword evidence="4 6" id="KW-1133">Transmembrane helix</keyword>
<dbReference type="PANTHER" id="PTHR30619">
    <property type="entry name" value="DNA INTERNALIZATION/COMPETENCE PROTEIN COMEC/REC2"/>
    <property type="match status" value="1"/>
</dbReference>
<evidence type="ECO:0000256" key="4">
    <source>
        <dbReference type="ARBA" id="ARBA00022989"/>
    </source>
</evidence>
<evidence type="ECO:0000259" key="7">
    <source>
        <dbReference type="Pfam" id="PF03772"/>
    </source>
</evidence>
<feature type="domain" description="ComEC/Rec2-related protein" evidence="7">
    <location>
        <begin position="218"/>
        <end position="475"/>
    </location>
</feature>
<organism evidence="8 9">
    <name type="scientific">Candidatus Coproplasma excrementigallinarum</name>
    <dbReference type="NCBI Taxonomy" id="2840747"/>
    <lineage>
        <taxon>Bacteria</taxon>
        <taxon>Bacillati</taxon>
        <taxon>Bacillota</taxon>
        <taxon>Clostridia</taxon>
        <taxon>Eubacteriales</taxon>
        <taxon>Candidatus Coproplasma</taxon>
    </lineage>
</organism>
<keyword evidence="2" id="KW-1003">Cell membrane</keyword>
<feature type="transmembrane region" description="Helical" evidence="6">
    <location>
        <begin position="456"/>
        <end position="476"/>
    </location>
</feature>
<sequence length="616" mass="66249">MKRLINARYAVLLAFAVGLGAGFSYLSAFYSFPYWWMIALVPLTAALVIICIVSAKYRALIFFVISAVLFVVGAGGVYHRLSAYNTPSLVSGSVYSISGTVYEKSFTENGEYIKLKDITADGKEAQGNMAVYLAEDYGQFCDVGYTVEFEAQVNVASAFAYGNVYSERLLGDVRYTAYPHGQLTSEYGFSLFGSINSAVRSLFFDNLPYDSASLAYAMFTGNTDFIETGTMDSFRYGGTAHVFAVSGMHIVLVYGVVSFILKRLRTGSVPAALLSIFAVFFYTGMCGFTLSAVRAAIMCAVAEVVKISCGKYDMLSSLALSFTAIMLINPLNIISVGFQLSVAAVAGIALFNSKINGALRRIKIPQKISSSASIALSAQLATFPILLSSFGYVSWASLGLNLVFVPLISADFLLLFPATILSLIIRPIAGFVLLVPCVPLDAITSVLVAIHAENALISGFDFGAFAPVYFCALVLLSDKINLRFSVRAATAVVLAVILAACVFLKNFVPGGQYRIIASAYYGGSQCVLIKAEEGNILIISENPSSYDISSLLGENAAEDISAIIICGGEESAFAYFMAGAECGDVYVNYTNIHLQPVQGVTFHYEKQFTLNGINFE</sequence>
<comment type="subcellular location">
    <subcellularLocation>
        <location evidence="1">Cell membrane</location>
        <topology evidence="1">Multi-pass membrane protein</topology>
    </subcellularLocation>
</comment>